<organism evidence="1 2">
    <name type="scientific">Trapa natans</name>
    <name type="common">Water chestnut</name>
    <dbReference type="NCBI Taxonomy" id="22666"/>
    <lineage>
        <taxon>Eukaryota</taxon>
        <taxon>Viridiplantae</taxon>
        <taxon>Streptophyta</taxon>
        <taxon>Embryophyta</taxon>
        <taxon>Tracheophyta</taxon>
        <taxon>Spermatophyta</taxon>
        <taxon>Magnoliopsida</taxon>
        <taxon>eudicotyledons</taxon>
        <taxon>Gunneridae</taxon>
        <taxon>Pentapetalae</taxon>
        <taxon>rosids</taxon>
        <taxon>malvids</taxon>
        <taxon>Myrtales</taxon>
        <taxon>Lythraceae</taxon>
        <taxon>Trapa</taxon>
    </lineage>
</organism>
<dbReference type="Proteomes" id="UP001346149">
    <property type="component" value="Unassembled WGS sequence"/>
</dbReference>
<name>A0AAN7MRF5_TRANT</name>
<protein>
    <submittedName>
        <fullName evidence="1">Uncharacterized protein</fullName>
    </submittedName>
</protein>
<proteinExistence type="predicted"/>
<dbReference type="EMBL" id="JAXQNO010000002">
    <property type="protein sequence ID" value="KAK4803362.1"/>
    <property type="molecule type" value="Genomic_DNA"/>
</dbReference>
<gene>
    <name evidence="1" type="ORF">SAY86_001565</name>
</gene>
<accession>A0AAN7MRF5</accession>
<evidence type="ECO:0000313" key="1">
    <source>
        <dbReference type="EMBL" id="KAK4803362.1"/>
    </source>
</evidence>
<sequence>MFPMIFLSVSVRICYFAEKIAISSPFMAFPFVASPSEVESFDGSFSTFREDVSFLLMVFARNSRSLFEVLPWGIFSLSQGRLLSFVSSLFLNLQHGRWIIILSSFSPKV</sequence>
<evidence type="ECO:0000313" key="2">
    <source>
        <dbReference type="Proteomes" id="UP001346149"/>
    </source>
</evidence>
<comment type="caution">
    <text evidence="1">The sequence shown here is derived from an EMBL/GenBank/DDBJ whole genome shotgun (WGS) entry which is preliminary data.</text>
</comment>
<dbReference type="AlphaFoldDB" id="A0AAN7MRF5"/>
<keyword evidence="2" id="KW-1185">Reference proteome</keyword>
<reference evidence="1 2" key="1">
    <citation type="journal article" date="2023" name="Hortic Res">
        <title>Pangenome of water caltrop reveals structural variations and asymmetric subgenome divergence after allopolyploidization.</title>
        <authorList>
            <person name="Zhang X."/>
            <person name="Chen Y."/>
            <person name="Wang L."/>
            <person name="Yuan Y."/>
            <person name="Fang M."/>
            <person name="Shi L."/>
            <person name="Lu R."/>
            <person name="Comes H.P."/>
            <person name="Ma Y."/>
            <person name="Chen Y."/>
            <person name="Huang G."/>
            <person name="Zhou Y."/>
            <person name="Zheng Z."/>
            <person name="Qiu Y."/>
        </authorList>
    </citation>
    <scope>NUCLEOTIDE SEQUENCE [LARGE SCALE GENOMIC DNA]</scope>
    <source>
        <strain evidence="1">F231</strain>
    </source>
</reference>